<dbReference type="GO" id="GO:0062054">
    <property type="term" value="F:fluoride channel activity"/>
    <property type="evidence" value="ECO:0007669"/>
    <property type="project" value="UniProtKB-UniRule"/>
</dbReference>
<evidence type="ECO:0000256" key="9">
    <source>
        <dbReference type="ARBA" id="ARBA00023303"/>
    </source>
</evidence>
<dbReference type="Pfam" id="PF02537">
    <property type="entry name" value="CRCB"/>
    <property type="match status" value="1"/>
</dbReference>
<dbReference type="PANTHER" id="PTHR28259:SF1">
    <property type="entry name" value="FLUORIDE EXPORT PROTEIN 1-RELATED"/>
    <property type="match status" value="1"/>
</dbReference>
<evidence type="ECO:0000256" key="7">
    <source>
        <dbReference type="ARBA" id="ARBA00023065"/>
    </source>
</evidence>
<keyword evidence="12" id="KW-0479">Metal-binding</keyword>
<keyword evidence="2 12" id="KW-1003">Cell membrane</keyword>
<evidence type="ECO:0000313" key="13">
    <source>
        <dbReference type="EMBL" id="EIM73310.1"/>
    </source>
</evidence>
<dbReference type="InterPro" id="IPR003691">
    <property type="entry name" value="FluC"/>
</dbReference>
<dbReference type="NCBIfam" id="NF010794">
    <property type="entry name" value="PRK14198.1"/>
    <property type="match status" value="1"/>
</dbReference>
<comment type="similarity">
    <text evidence="10 12">Belongs to the fluoride channel Fluc/FEX (TC 1.A.43) family.</text>
</comment>
<dbReference type="GO" id="GO:0046872">
    <property type="term" value="F:metal ion binding"/>
    <property type="evidence" value="ECO:0007669"/>
    <property type="project" value="UniProtKB-KW"/>
</dbReference>
<dbReference type="NCBIfam" id="NF010791">
    <property type="entry name" value="PRK14195.1"/>
    <property type="match status" value="1"/>
</dbReference>
<feature type="transmembrane region" description="Helical" evidence="12">
    <location>
        <begin position="68"/>
        <end position="91"/>
    </location>
</feature>
<comment type="function">
    <text evidence="12">Fluoride-specific ion channel. Important for reducing fluoride concentration in the cell, thus reducing its toxicity.</text>
</comment>
<comment type="subcellular location">
    <subcellularLocation>
        <location evidence="1 12">Cell membrane</location>
        <topology evidence="1 12">Multi-pass membrane protein</topology>
    </subcellularLocation>
</comment>
<dbReference type="OrthoDB" id="9806299at2"/>
<accession>I5BUQ8</accession>
<keyword evidence="9 12" id="KW-0407">Ion channel</keyword>
<reference evidence="13 14" key="1">
    <citation type="journal article" date="2012" name="J. Bacteriol.">
        <title>Genome Sequence of Nitratireductor aquibiodomus Strain RA22.</title>
        <authorList>
            <person name="Singh A."/>
            <person name="Jangir P.K."/>
            <person name="Kumari C."/>
            <person name="Sharma R."/>
        </authorList>
    </citation>
    <scope>NUCLEOTIDE SEQUENCE [LARGE SCALE GENOMIC DNA]</scope>
    <source>
        <strain evidence="13 14">RA22</strain>
    </source>
</reference>
<dbReference type="AlphaFoldDB" id="I5BUQ8"/>
<evidence type="ECO:0000256" key="4">
    <source>
        <dbReference type="ARBA" id="ARBA00022692"/>
    </source>
</evidence>
<keyword evidence="6 12" id="KW-0915">Sodium</keyword>
<keyword evidence="3" id="KW-0997">Cell inner membrane</keyword>
<dbReference type="PATRIC" id="fig|1189611.3.peg.3255"/>
<dbReference type="PANTHER" id="PTHR28259">
    <property type="entry name" value="FLUORIDE EXPORT PROTEIN 1-RELATED"/>
    <property type="match status" value="1"/>
</dbReference>
<evidence type="ECO:0000256" key="11">
    <source>
        <dbReference type="ARBA" id="ARBA00035585"/>
    </source>
</evidence>
<evidence type="ECO:0000256" key="12">
    <source>
        <dbReference type="HAMAP-Rule" id="MF_00454"/>
    </source>
</evidence>
<gene>
    <name evidence="12" type="primary">fluC</name>
    <name evidence="12" type="synonym">crcB</name>
    <name evidence="13" type="ORF">A33O_16115</name>
</gene>
<organism evidence="13 14">
    <name type="scientific">Nitratireductor aquibiodomus RA22</name>
    <dbReference type="NCBI Taxonomy" id="1189611"/>
    <lineage>
        <taxon>Bacteria</taxon>
        <taxon>Pseudomonadati</taxon>
        <taxon>Pseudomonadota</taxon>
        <taxon>Alphaproteobacteria</taxon>
        <taxon>Hyphomicrobiales</taxon>
        <taxon>Phyllobacteriaceae</taxon>
        <taxon>Nitratireductor</taxon>
    </lineage>
</organism>
<dbReference type="Proteomes" id="UP000004622">
    <property type="component" value="Unassembled WGS sequence"/>
</dbReference>
<evidence type="ECO:0000256" key="5">
    <source>
        <dbReference type="ARBA" id="ARBA00022989"/>
    </source>
</evidence>
<evidence type="ECO:0000256" key="10">
    <source>
        <dbReference type="ARBA" id="ARBA00035120"/>
    </source>
</evidence>
<feature type="binding site" evidence="12">
    <location>
        <position position="78"/>
    </location>
    <ligand>
        <name>Na(+)</name>
        <dbReference type="ChEBI" id="CHEBI:29101"/>
        <note>structural</note>
    </ligand>
</feature>
<keyword evidence="5 12" id="KW-1133">Transmembrane helix</keyword>
<name>I5BUQ8_9HYPH</name>
<comment type="activity regulation">
    <text evidence="12">Na(+) is not transported, but it plays an essential structural role and its presence is essential for fluoride channel function.</text>
</comment>
<proteinExistence type="inferred from homology"/>
<keyword evidence="8 12" id="KW-0472">Membrane</keyword>
<feature type="transmembrane region" description="Helical" evidence="12">
    <location>
        <begin position="38"/>
        <end position="56"/>
    </location>
</feature>
<keyword evidence="4 12" id="KW-0812">Transmembrane</keyword>
<evidence type="ECO:0000256" key="2">
    <source>
        <dbReference type="ARBA" id="ARBA00022475"/>
    </source>
</evidence>
<evidence type="ECO:0000256" key="6">
    <source>
        <dbReference type="ARBA" id="ARBA00023053"/>
    </source>
</evidence>
<dbReference type="HAMAP" id="MF_00454">
    <property type="entry name" value="FluC"/>
    <property type="match status" value="1"/>
</dbReference>
<evidence type="ECO:0000313" key="14">
    <source>
        <dbReference type="Proteomes" id="UP000004622"/>
    </source>
</evidence>
<dbReference type="STRING" id="204799.GCA_001696575_00806"/>
<sequence length="130" mass="13815">MNHLLIVAAGGAVGASLRHLTGLAAMRLLGIGFPWGTMTVNLVGSFIMGVFVEWLARRAGATPELRLFAATGLLGGFTTFSAFSLDVAVLWERGEGLLAASYVLVSVCGAIAALFAGLYLVRHFRLRRCF</sequence>
<comment type="catalytic activity">
    <reaction evidence="11">
        <text>fluoride(in) = fluoride(out)</text>
        <dbReference type="Rhea" id="RHEA:76159"/>
        <dbReference type="ChEBI" id="CHEBI:17051"/>
    </reaction>
    <physiologicalReaction direction="left-to-right" evidence="11">
        <dbReference type="Rhea" id="RHEA:76160"/>
    </physiologicalReaction>
</comment>
<dbReference type="EMBL" id="AJXZ01000040">
    <property type="protein sequence ID" value="EIM73310.1"/>
    <property type="molecule type" value="Genomic_DNA"/>
</dbReference>
<dbReference type="NCBIfam" id="TIGR00494">
    <property type="entry name" value="crcB"/>
    <property type="match status" value="1"/>
</dbReference>
<dbReference type="GO" id="GO:0005886">
    <property type="term" value="C:plasma membrane"/>
    <property type="evidence" value="ECO:0007669"/>
    <property type="project" value="UniProtKB-SubCell"/>
</dbReference>
<feature type="transmembrane region" description="Helical" evidence="12">
    <location>
        <begin position="97"/>
        <end position="121"/>
    </location>
</feature>
<evidence type="ECO:0000256" key="1">
    <source>
        <dbReference type="ARBA" id="ARBA00004651"/>
    </source>
</evidence>
<dbReference type="GO" id="GO:0140114">
    <property type="term" value="P:cellular detoxification of fluoride"/>
    <property type="evidence" value="ECO:0007669"/>
    <property type="project" value="UniProtKB-UniRule"/>
</dbReference>
<evidence type="ECO:0000256" key="3">
    <source>
        <dbReference type="ARBA" id="ARBA00022519"/>
    </source>
</evidence>
<keyword evidence="12" id="KW-0813">Transport</keyword>
<feature type="binding site" evidence="12">
    <location>
        <position position="75"/>
    </location>
    <ligand>
        <name>Na(+)</name>
        <dbReference type="ChEBI" id="CHEBI:29101"/>
        <note>structural</note>
    </ligand>
</feature>
<evidence type="ECO:0000256" key="8">
    <source>
        <dbReference type="ARBA" id="ARBA00023136"/>
    </source>
</evidence>
<protein>
    <recommendedName>
        <fullName evidence="12">Fluoride-specific ion channel FluC</fullName>
    </recommendedName>
</protein>
<dbReference type="NCBIfam" id="NF010805">
    <property type="entry name" value="PRK14209.1"/>
    <property type="match status" value="1"/>
</dbReference>
<dbReference type="RefSeq" id="WP_007009542.1">
    <property type="nucleotide sequence ID" value="NZ_AJXZ01000040.1"/>
</dbReference>
<keyword evidence="7 12" id="KW-0406">Ion transport</keyword>
<comment type="caution">
    <text evidence="13">The sequence shown here is derived from an EMBL/GenBank/DDBJ whole genome shotgun (WGS) entry which is preliminary data.</text>
</comment>